<sequence length="455" mass="52116">MRSSNNVHYERYHDPSRVPLKLMNDEDVFKEELEKIFSRSWVFLGLADEIPNRGDFVVRKIGPDSFMVIRGEDDRIRGFFNSCRHMGTELCEAERGNAKSFTCPYHGWTYDNRGRLIGVPVKEVAYRNLDMSRIALEEIRVETYENLIFGNMNKNAISLEEYLGEMRWYLDVFYKASGGVRLVGEPFRFVVDCDWKSPAANFAEDRLHTMTSHKSVVELGYSSPLSRFGYVTPSAMVGRDVSVAELKDSRGKPVSAIGIRFPPDPNIPGYFGFYGEWYKGFRKPEGVSEDQFKLFTEATMWVFTVFPNFSMFIAADQTDSPKSGRPNAPVSEIRLWNPLGPGVTEIWTWVVVPKLVPDEIAKRVYEITSSHFGPAGVAEMDDTTIWRKIAKSARGIYSRKVDQLIFAGNLGLSDLPTLDDWPGPGLVRGTQFHEEGVRTFWRRWLIEMGWEGRRE</sequence>
<dbReference type="Pfam" id="PF00355">
    <property type="entry name" value="Rieske"/>
    <property type="match status" value="1"/>
</dbReference>
<accession>H2C239</accession>
<dbReference type="eggNOG" id="arCOG07775">
    <property type="taxonomic scope" value="Archaea"/>
</dbReference>
<evidence type="ECO:0000256" key="2">
    <source>
        <dbReference type="ARBA" id="ARBA00022714"/>
    </source>
</evidence>
<keyword evidence="5" id="KW-0408">Iron</keyword>
<dbReference type="Gene3D" id="3.90.380.10">
    <property type="entry name" value="Naphthalene 1,2-dioxygenase Alpha Subunit, Chain A, domain 1"/>
    <property type="match status" value="1"/>
</dbReference>
<reference evidence="8 9" key="1">
    <citation type="submission" date="2012-01" db="EMBL/GenBank/DDBJ databases">
        <title>Improved High-Quality Draft sequence of Metallosphaera yellowstonensis MK1.</title>
        <authorList>
            <consortium name="US DOE Joint Genome Institute"/>
            <person name="Lucas S."/>
            <person name="Han J."/>
            <person name="Cheng J.-F."/>
            <person name="Goodwin L."/>
            <person name="Pitluck S."/>
            <person name="Peters L."/>
            <person name="Teshima H."/>
            <person name="Detter J.C."/>
            <person name="Han C."/>
            <person name="Tapia R."/>
            <person name="Land M."/>
            <person name="Hauser L."/>
            <person name="Kyrpides N."/>
            <person name="Kozubal M."/>
            <person name="Macur R.E."/>
            <person name="Jay Z."/>
            <person name="Inskeep W."/>
            <person name="Woyke T."/>
        </authorList>
    </citation>
    <scope>NUCLEOTIDE SEQUENCE [LARGE SCALE GENOMIC DNA]</scope>
    <source>
        <strain evidence="8 9">MK1</strain>
    </source>
</reference>
<dbReference type="Pfam" id="PF00848">
    <property type="entry name" value="Ring_hydroxyl_A"/>
    <property type="match status" value="1"/>
</dbReference>
<keyword evidence="6" id="KW-0411">Iron-sulfur</keyword>
<dbReference type="PROSITE" id="PS51296">
    <property type="entry name" value="RIESKE"/>
    <property type="match status" value="1"/>
</dbReference>
<evidence type="ECO:0000259" key="7">
    <source>
        <dbReference type="PROSITE" id="PS51296"/>
    </source>
</evidence>
<evidence type="ECO:0000313" key="9">
    <source>
        <dbReference type="Proteomes" id="UP000003980"/>
    </source>
</evidence>
<dbReference type="HOGENOM" id="CLU_026244_4_0_2"/>
<dbReference type="STRING" id="671065.MetMK1DRAFT_00008120"/>
<evidence type="ECO:0000256" key="6">
    <source>
        <dbReference type="ARBA" id="ARBA00023014"/>
    </source>
</evidence>
<name>H2C239_9CREN</name>
<evidence type="ECO:0000313" key="8">
    <source>
        <dbReference type="EMBL" id="EHP70310.1"/>
    </source>
</evidence>
<dbReference type="InterPro" id="IPR015879">
    <property type="entry name" value="Ring_hydroxy_dOase_asu_C_dom"/>
</dbReference>
<comment type="similarity">
    <text evidence="1">Belongs to the bacterial ring-hydroxylating dioxygenase alpha subunit family.</text>
</comment>
<keyword evidence="4" id="KW-0560">Oxidoreductase</keyword>
<keyword evidence="3" id="KW-0479">Metal-binding</keyword>
<dbReference type="GO" id="GO:0051537">
    <property type="term" value="F:2 iron, 2 sulfur cluster binding"/>
    <property type="evidence" value="ECO:0007669"/>
    <property type="project" value="UniProtKB-KW"/>
</dbReference>
<dbReference type="Gene3D" id="2.102.10.10">
    <property type="entry name" value="Rieske [2Fe-2S] iron-sulphur domain"/>
    <property type="match status" value="1"/>
</dbReference>
<protein>
    <submittedName>
        <fullName evidence="8">Rieske (2Fe-2S) domain-containing protein</fullName>
    </submittedName>
</protein>
<evidence type="ECO:0000256" key="1">
    <source>
        <dbReference type="ARBA" id="ARBA00008751"/>
    </source>
</evidence>
<evidence type="ECO:0000256" key="5">
    <source>
        <dbReference type="ARBA" id="ARBA00023004"/>
    </source>
</evidence>
<feature type="domain" description="Rieske" evidence="7">
    <location>
        <begin position="41"/>
        <end position="150"/>
    </location>
</feature>
<dbReference type="PRINTS" id="PR00090">
    <property type="entry name" value="RNGDIOXGNASE"/>
</dbReference>
<dbReference type="RefSeq" id="WP_009070938.1">
    <property type="nucleotide sequence ID" value="NZ_JH597761.1"/>
</dbReference>
<dbReference type="AlphaFoldDB" id="H2C239"/>
<dbReference type="PANTHER" id="PTHR43756:SF1">
    <property type="entry name" value="3-PHENYLPROPIONATE_CINNAMIC ACID DIOXYGENASE SUBUNIT ALPHA"/>
    <property type="match status" value="1"/>
</dbReference>
<dbReference type="InterPro" id="IPR001663">
    <property type="entry name" value="Rng_hydr_dOase-A"/>
</dbReference>
<dbReference type="PANTHER" id="PTHR43756">
    <property type="entry name" value="CHOLINE MONOOXYGENASE, CHLOROPLASTIC"/>
    <property type="match status" value="1"/>
</dbReference>
<gene>
    <name evidence="8" type="ORF">MetMK1DRAFT_00008120</name>
</gene>
<evidence type="ECO:0000256" key="3">
    <source>
        <dbReference type="ARBA" id="ARBA00022723"/>
    </source>
</evidence>
<proteinExistence type="inferred from homology"/>
<dbReference type="SUPFAM" id="SSF50022">
    <property type="entry name" value="ISP domain"/>
    <property type="match status" value="1"/>
</dbReference>
<dbReference type="GO" id="GO:0005506">
    <property type="term" value="F:iron ion binding"/>
    <property type="evidence" value="ECO:0007669"/>
    <property type="project" value="InterPro"/>
</dbReference>
<keyword evidence="9" id="KW-1185">Reference proteome</keyword>
<dbReference type="InterPro" id="IPR017941">
    <property type="entry name" value="Rieske_2Fe-2S"/>
</dbReference>
<dbReference type="InterPro" id="IPR036922">
    <property type="entry name" value="Rieske_2Fe-2S_sf"/>
</dbReference>
<evidence type="ECO:0000256" key="4">
    <source>
        <dbReference type="ARBA" id="ARBA00023002"/>
    </source>
</evidence>
<dbReference type="SUPFAM" id="SSF55961">
    <property type="entry name" value="Bet v1-like"/>
    <property type="match status" value="1"/>
</dbReference>
<keyword evidence="2" id="KW-0001">2Fe-2S</keyword>
<dbReference type="Proteomes" id="UP000003980">
    <property type="component" value="Unassembled WGS sequence"/>
</dbReference>
<dbReference type="GO" id="GO:0016491">
    <property type="term" value="F:oxidoreductase activity"/>
    <property type="evidence" value="ECO:0007669"/>
    <property type="project" value="UniProtKB-KW"/>
</dbReference>
<dbReference type="OrthoDB" id="6837at2157"/>
<organism evidence="8 9">
    <name type="scientific">Metallosphaera yellowstonensis MK1</name>
    <dbReference type="NCBI Taxonomy" id="671065"/>
    <lineage>
        <taxon>Archaea</taxon>
        <taxon>Thermoproteota</taxon>
        <taxon>Thermoprotei</taxon>
        <taxon>Sulfolobales</taxon>
        <taxon>Sulfolobaceae</taxon>
        <taxon>Metallosphaera</taxon>
    </lineage>
</organism>
<dbReference type="EMBL" id="JH597761">
    <property type="protein sequence ID" value="EHP70310.1"/>
    <property type="molecule type" value="Genomic_DNA"/>
</dbReference>